<dbReference type="Pfam" id="PF00750">
    <property type="entry name" value="tRNA-synt_1d"/>
    <property type="match status" value="1"/>
</dbReference>
<evidence type="ECO:0000256" key="12">
    <source>
        <dbReference type="RuleBase" id="RU363038"/>
    </source>
</evidence>
<keyword evidence="5 11" id="KW-0436">Ligase</keyword>
<dbReference type="PRINTS" id="PR01038">
    <property type="entry name" value="TRNASYNTHARG"/>
</dbReference>
<dbReference type="PROSITE" id="PS00178">
    <property type="entry name" value="AA_TRNA_LIGASE_I"/>
    <property type="match status" value="1"/>
</dbReference>
<evidence type="ECO:0000256" key="8">
    <source>
        <dbReference type="ARBA" id="ARBA00022917"/>
    </source>
</evidence>
<dbReference type="InterPro" id="IPR008909">
    <property type="entry name" value="DALR_anticod-bd"/>
</dbReference>
<dbReference type="AlphaFoldDB" id="A0A926DVR4"/>
<dbReference type="CDD" id="cd00671">
    <property type="entry name" value="ArgRS_core"/>
    <property type="match status" value="1"/>
</dbReference>
<dbReference type="FunFam" id="3.40.50.620:FF:000062">
    <property type="entry name" value="Arginine--tRNA ligase"/>
    <property type="match status" value="1"/>
</dbReference>
<evidence type="ECO:0000256" key="5">
    <source>
        <dbReference type="ARBA" id="ARBA00022598"/>
    </source>
</evidence>
<dbReference type="Pfam" id="PF03485">
    <property type="entry name" value="Arg_tRNA_synt_N"/>
    <property type="match status" value="1"/>
</dbReference>
<comment type="subunit">
    <text evidence="3 11">Monomer.</text>
</comment>
<dbReference type="InterPro" id="IPR005148">
    <property type="entry name" value="Arg-tRNA-synth_N"/>
</dbReference>
<comment type="catalytic activity">
    <reaction evidence="10 11">
        <text>tRNA(Arg) + L-arginine + ATP = L-arginyl-tRNA(Arg) + AMP + diphosphate</text>
        <dbReference type="Rhea" id="RHEA:20301"/>
        <dbReference type="Rhea" id="RHEA-COMP:9658"/>
        <dbReference type="Rhea" id="RHEA-COMP:9673"/>
        <dbReference type="ChEBI" id="CHEBI:30616"/>
        <dbReference type="ChEBI" id="CHEBI:32682"/>
        <dbReference type="ChEBI" id="CHEBI:33019"/>
        <dbReference type="ChEBI" id="CHEBI:78442"/>
        <dbReference type="ChEBI" id="CHEBI:78513"/>
        <dbReference type="ChEBI" id="CHEBI:456215"/>
        <dbReference type="EC" id="6.1.1.19"/>
    </reaction>
</comment>
<feature type="short sequence motif" description="'HIGH' region" evidence="11">
    <location>
        <begin position="141"/>
        <end position="151"/>
    </location>
</feature>
<evidence type="ECO:0000256" key="1">
    <source>
        <dbReference type="ARBA" id="ARBA00004496"/>
    </source>
</evidence>
<organism evidence="15 16">
    <name type="scientific">Ligaoa zhengdingensis</name>
    <dbReference type="NCBI Taxonomy" id="2763658"/>
    <lineage>
        <taxon>Bacteria</taxon>
        <taxon>Bacillati</taxon>
        <taxon>Bacillota</taxon>
        <taxon>Clostridia</taxon>
        <taxon>Eubacteriales</taxon>
        <taxon>Oscillospiraceae</taxon>
        <taxon>Ligaoa</taxon>
    </lineage>
</organism>
<dbReference type="GO" id="GO:0006420">
    <property type="term" value="P:arginyl-tRNA aminoacylation"/>
    <property type="evidence" value="ECO:0007669"/>
    <property type="project" value="UniProtKB-UniRule"/>
</dbReference>
<keyword evidence="7 11" id="KW-0067">ATP-binding</keyword>
<dbReference type="RefSeq" id="WP_249282412.1">
    <property type="nucleotide sequence ID" value="NZ_JACRST010000004.1"/>
</dbReference>
<dbReference type="SUPFAM" id="SSF52374">
    <property type="entry name" value="Nucleotidylyl transferase"/>
    <property type="match status" value="1"/>
</dbReference>
<dbReference type="NCBIfam" id="TIGR00456">
    <property type="entry name" value="argS"/>
    <property type="match status" value="1"/>
</dbReference>
<evidence type="ECO:0000256" key="11">
    <source>
        <dbReference type="HAMAP-Rule" id="MF_00123"/>
    </source>
</evidence>
<dbReference type="PANTHER" id="PTHR11956">
    <property type="entry name" value="ARGINYL-TRNA SYNTHETASE"/>
    <property type="match status" value="1"/>
</dbReference>
<evidence type="ECO:0000256" key="6">
    <source>
        <dbReference type="ARBA" id="ARBA00022741"/>
    </source>
</evidence>
<evidence type="ECO:0000259" key="13">
    <source>
        <dbReference type="SMART" id="SM00836"/>
    </source>
</evidence>
<dbReference type="EMBL" id="JACRST010000004">
    <property type="protein sequence ID" value="MBC8546263.1"/>
    <property type="molecule type" value="Genomic_DNA"/>
</dbReference>
<dbReference type="InterPro" id="IPR001412">
    <property type="entry name" value="aa-tRNA-synth_I_CS"/>
</dbReference>
<keyword evidence="4 11" id="KW-0963">Cytoplasm</keyword>
<dbReference type="InterPro" id="IPR036695">
    <property type="entry name" value="Arg-tRNA-synth_N_sf"/>
</dbReference>
<keyword evidence="8 11" id="KW-0648">Protein biosynthesis</keyword>
<evidence type="ECO:0000256" key="9">
    <source>
        <dbReference type="ARBA" id="ARBA00023146"/>
    </source>
</evidence>
<dbReference type="Gene3D" id="3.40.50.620">
    <property type="entry name" value="HUPs"/>
    <property type="match status" value="1"/>
</dbReference>
<reference evidence="15" key="1">
    <citation type="submission" date="2020-08" db="EMBL/GenBank/DDBJ databases">
        <title>Genome public.</title>
        <authorList>
            <person name="Liu C."/>
            <person name="Sun Q."/>
        </authorList>
    </citation>
    <scope>NUCLEOTIDE SEQUENCE</scope>
    <source>
        <strain evidence="15">NSJ-31</strain>
    </source>
</reference>
<gene>
    <name evidence="11" type="primary">argS</name>
    <name evidence="15" type="ORF">H8711_04840</name>
</gene>
<keyword evidence="16" id="KW-1185">Reference proteome</keyword>
<keyword evidence="9 11" id="KW-0030">Aminoacyl-tRNA synthetase</keyword>
<evidence type="ECO:0000256" key="10">
    <source>
        <dbReference type="ARBA" id="ARBA00049339"/>
    </source>
</evidence>
<dbReference type="InterPro" id="IPR014729">
    <property type="entry name" value="Rossmann-like_a/b/a_fold"/>
</dbReference>
<evidence type="ECO:0000259" key="14">
    <source>
        <dbReference type="SMART" id="SM01016"/>
    </source>
</evidence>
<dbReference type="Gene3D" id="1.10.730.10">
    <property type="entry name" value="Isoleucyl-tRNA Synthetase, Domain 1"/>
    <property type="match status" value="1"/>
</dbReference>
<comment type="similarity">
    <text evidence="2 11 12">Belongs to the class-I aminoacyl-tRNA synthetase family.</text>
</comment>
<keyword evidence="6 11" id="KW-0547">Nucleotide-binding</keyword>
<evidence type="ECO:0000256" key="2">
    <source>
        <dbReference type="ARBA" id="ARBA00005594"/>
    </source>
</evidence>
<protein>
    <recommendedName>
        <fullName evidence="11">Arginine--tRNA ligase</fullName>
        <ecNumber evidence="11">6.1.1.19</ecNumber>
    </recommendedName>
    <alternativeName>
        <fullName evidence="11">Arginyl-tRNA synthetase</fullName>
        <shortName evidence="11">ArgRS</shortName>
    </alternativeName>
</protein>
<dbReference type="Proteomes" id="UP000653127">
    <property type="component" value="Unassembled WGS sequence"/>
</dbReference>
<dbReference type="SMART" id="SM01016">
    <property type="entry name" value="Arg_tRNA_synt_N"/>
    <property type="match status" value="1"/>
</dbReference>
<dbReference type="InterPro" id="IPR001278">
    <property type="entry name" value="Arg-tRNA-ligase"/>
</dbReference>
<evidence type="ECO:0000256" key="3">
    <source>
        <dbReference type="ARBA" id="ARBA00011245"/>
    </source>
</evidence>
<dbReference type="PANTHER" id="PTHR11956:SF5">
    <property type="entry name" value="ARGININE--TRNA LIGASE, CYTOPLASMIC"/>
    <property type="match status" value="1"/>
</dbReference>
<dbReference type="FunFam" id="1.10.730.10:FF:000008">
    <property type="entry name" value="Arginine--tRNA ligase"/>
    <property type="match status" value="1"/>
</dbReference>
<dbReference type="Gene3D" id="3.30.1360.70">
    <property type="entry name" value="Arginyl tRNA synthetase N-terminal domain"/>
    <property type="match status" value="1"/>
</dbReference>
<dbReference type="EC" id="6.1.1.19" evidence="11"/>
<dbReference type="SUPFAM" id="SSF47323">
    <property type="entry name" value="Anticodon-binding domain of a subclass of class I aminoacyl-tRNA synthetases"/>
    <property type="match status" value="1"/>
</dbReference>
<accession>A0A926DVR4</accession>
<dbReference type="GO" id="GO:0005524">
    <property type="term" value="F:ATP binding"/>
    <property type="evidence" value="ECO:0007669"/>
    <property type="project" value="UniProtKB-UniRule"/>
</dbReference>
<dbReference type="SUPFAM" id="SSF55190">
    <property type="entry name" value="Arginyl-tRNA synthetase (ArgRS), N-terminal 'additional' domain"/>
    <property type="match status" value="1"/>
</dbReference>
<evidence type="ECO:0000313" key="16">
    <source>
        <dbReference type="Proteomes" id="UP000653127"/>
    </source>
</evidence>
<dbReference type="GO" id="GO:0004814">
    <property type="term" value="F:arginine-tRNA ligase activity"/>
    <property type="evidence" value="ECO:0007669"/>
    <property type="project" value="UniProtKB-UniRule"/>
</dbReference>
<feature type="domain" description="Arginyl tRNA synthetase N-terminal" evidence="14">
    <location>
        <begin position="10"/>
        <end position="104"/>
    </location>
</feature>
<dbReference type="InterPro" id="IPR009080">
    <property type="entry name" value="tRNAsynth_Ia_anticodon-bd"/>
</dbReference>
<dbReference type="GO" id="GO:0005737">
    <property type="term" value="C:cytoplasm"/>
    <property type="evidence" value="ECO:0007669"/>
    <property type="project" value="UniProtKB-SubCell"/>
</dbReference>
<feature type="domain" description="DALR anticodon binding" evidence="13">
    <location>
        <begin position="466"/>
        <end position="586"/>
    </location>
</feature>
<dbReference type="HAMAP" id="MF_00123">
    <property type="entry name" value="Arg_tRNA_synth"/>
    <property type="match status" value="1"/>
</dbReference>
<evidence type="ECO:0000256" key="4">
    <source>
        <dbReference type="ARBA" id="ARBA00022490"/>
    </source>
</evidence>
<proteinExistence type="inferred from homology"/>
<dbReference type="InterPro" id="IPR035684">
    <property type="entry name" value="ArgRS_core"/>
</dbReference>
<comment type="subcellular location">
    <subcellularLocation>
        <location evidence="1 11">Cytoplasm</location>
    </subcellularLocation>
</comment>
<comment type="caution">
    <text evidence="15">The sequence shown here is derived from an EMBL/GenBank/DDBJ whole genome shotgun (WGS) entry which is preliminary data.</text>
</comment>
<sequence length="586" mass="64763">MANFVKMAGDEVREILMGALGKLVAEGQIPAVPLPAFTVEIPNDTAHGDFASNLAMVSGRAFKEAGVKFNPRAFATQLCEAAELAGTSFTRCEVAGPGFINFFLADRWFAGVVRDVLACGADYGRSDYGQGRKVMIEFVSANPTGPMHMGNARGGALGDCLAAAMDKAGYDVTREFYVNDAGNQIEKFGVSLEVRYLQHFLGEDAVELPEDAYHGDDIRQRACEFAELYGDRYVNAEPAERRKALVEYALPKNVDKLKSDLALYRIHYDVWFRESTLHEGGAVKAALDRLTELGMTYEQEGALWYKNAEVQRKRLKAAGKTDEEIEALGLKDDVLVRANGHPTYFAADIAYHYNKFAVRGFDRVINVWGADHHGHVARLKGAMDAIGLNGDKLDIVLMQLVRLMKDGQPYKMSKRSGKAVSLTDLIEEIPIDAARFFFNLSSPNATLDFDLDLAVKNSSDNPVYYVQYAHARICSIHKKLAAAGIVYRGCTLEDLEQLTLPEERELIRTLAGYPNLLIDVAKSYDPSRMTHYATELATAFHKFYNSCRVADENEALMQARLALCLAVKNTIADVLGLMKVSAPESM</sequence>
<name>A0A926DVR4_9FIRM</name>
<dbReference type="Pfam" id="PF05746">
    <property type="entry name" value="DALR_1"/>
    <property type="match status" value="1"/>
</dbReference>
<evidence type="ECO:0000256" key="7">
    <source>
        <dbReference type="ARBA" id="ARBA00022840"/>
    </source>
</evidence>
<dbReference type="SMART" id="SM00836">
    <property type="entry name" value="DALR_1"/>
    <property type="match status" value="1"/>
</dbReference>
<evidence type="ECO:0000313" key="15">
    <source>
        <dbReference type="EMBL" id="MBC8546263.1"/>
    </source>
</evidence>